<evidence type="ECO:0000259" key="1">
    <source>
        <dbReference type="Pfam" id="PF00561"/>
    </source>
</evidence>
<dbReference type="Gene3D" id="3.40.50.1820">
    <property type="entry name" value="alpha/beta hydrolase"/>
    <property type="match status" value="1"/>
</dbReference>
<name>A0A229UVC8_9BACL</name>
<dbReference type="PANTHER" id="PTHR42886:SF53">
    <property type="entry name" value="ALPHA_BETA-HYDROLASES SUPERFAMILY PROTEIN"/>
    <property type="match status" value="1"/>
</dbReference>
<feature type="domain" description="AB hydrolase-1" evidence="1">
    <location>
        <begin position="41"/>
        <end position="176"/>
    </location>
</feature>
<keyword evidence="3" id="KW-1185">Reference proteome</keyword>
<dbReference type="GO" id="GO:0016787">
    <property type="term" value="F:hydrolase activity"/>
    <property type="evidence" value="ECO:0007669"/>
    <property type="project" value="UniProtKB-KW"/>
</dbReference>
<organism evidence="2 3">
    <name type="scientific">Paenibacillus rigui</name>
    <dbReference type="NCBI Taxonomy" id="554312"/>
    <lineage>
        <taxon>Bacteria</taxon>
        <taxon>Bacillati</taxon>
        <taxon>Bacillota</taxon>
        <taxon>Bacilli</taxon>
        <taxon>Bacillales</taxon>
        <taxon>Paenibacillaceae</taxon>
        <taxon>Paenibacillus</taxon>
    </lineage>
</organism>
<proteinExistence type="predicted"/>
<evidence type="ECO:0000313" key="3">
    <source>
        <dbReference type="Proteomes" id="UP000215509"/>
    </source>
</evidence>
<comment type="caution">
    <text evidence="2">The sequence shown here is derived from an EMBL/GenBank/DDBJ whole genome shotgun (WGS) entry which is preliminary data.</text>
</comment>
<dbReference type="OrthoDB" id="9808543at2"/>
<dbReference type="PANTHER" id="PTHR42886">
    <property type="entry name" value="RE40534P-RELATED"/>
    <property type="match status" value="1"/>
</dbReference>
<dbReference type="Pfam" id="PF00561">
    <property type="entry name" value="Abhydrolase_1"/>
    <property type="match status" value="1"/>
</dbReference>
<dbReference type="Proteomes" id="UP000215509">
    <property type="component" value="Unassembled WGS sequence"/>
</dbReference>
<dbReference type="SUPFAM" id="SSF53474">
    <property type="entry name" value="alpha/beta-Hydrolases"/>
    <property type="match status" value="1"/>
</dbReference>
<gene>
    <name evidence="2" type="ORF">CF651_06305</name>
</gene>
<dbReference type="InterPro" id="IPR000073">
    <property type="entry name" value="AB_hydrolase_1"/>
</dbReference>
<keyword evidence="2" id="KW-0378">Hydrolase</keyword>
<sequence>MAHKPFILAAGQLATGEPLFLRGDVRVGEGSETVSSTRPKPVLVICHGFKGFKDWGFFPYAANRFAEEGFYTITFNFSCNGVAETDFDELNKFALNTYSREQNDLAILLEAARSKQLPLSSHADTGRVLLLGHSRGGGSSILYAADHPDEVKAMVTWNGIAKADLFDDAFKEQIASHGVAYVANARTKQEMPIRSTFYEDLEQHGERYHIVKRLSELTLPVLLVQGDQDSPRLVEGFEAMRLGATQHKAAIIAGGNHTLGAVHPFVTTTPFLEEAIRLTVQFFKKAIDPSI</sequence>
<reference evidence="2 3" key="1">
    <citation type="submission" date="2017-07" db="EMBL/GenBank/DDBJ databases">
        <title>Genome sequencing and assembly of Paenibacillus rigui.</title>
        <authorList>
            <person name="Mayilraj S."/>
        </authorList>
    </citation>
    <scope>NUCLEOTIDE SEQUENCE [LARGE SCALE GENOMIC DNA]</scope>
    <source>
        <strain evidence="2 3">JCM 16352</strain>
    </source>
</reference>
<protein>
    <submittedName>
        <fullName evidence="2">Alpha/beta hydrolase</fullName>
    </submittedName>
</protein>
<dbReference type="AlphaFoldDB" id="A0A229UVC8"/>
<dbReference type="InterPro" id="IPR029058">
    <property type="entry name" value="AB_hydrolase_fold"/>
</dbReference>
<dbReference type="EMBL" id="NMQW01000008">
    <property type="protein sequence ID" value="OXM87368.1"/>
    <property type="molecule type" value="Genomic_DNA"/>
</dbReference>
<evidence type="ECO:0000313" key="2">
    <source>
        <dbReference type="EMBL" id="OXM87368.1"/>
    </source>
</evidence>
<accession>A0A229UVC8</accession>